<dbReference type="GO" id="GO:0005634">
    <property type="term" value="C:nucleus"/>
    <property type="evidence" value="ECO:0007669"/>
    <property type="project" value="UniProtKB-SubCell"/>
</dbReference>
<dbReference type="InterPro" id="IPR011989">
    <property type="entry name" value="ARM-like"/>
</dbReference>
<dbReference type="SUPFAM" id="SSF48371">
    <property type="entry name" value="ARM repeat"/>
    <property type="match status" value="1"/>
</dbReference>
<dbReference type="EMBL" id="KE361632">
    <property type="protein sequence ID" value="EPQ29108.1"/>
    <property type="molecule type" value="Genomic_DNA"/>
</dbReference>
<evidence type="ECO:0000256" key="2">
    <source>
        <dbReference type="ARBA" id="ARBA00004123"/>
    </source>
</evidence>
<sequence length="934" mass="98542">MPKAAKSKGKHADFQKTKLKLGKGKQQANNATDTSFRSRTIALPQQSINKDNSTRLVTSRNLGVTELAQQLRHFGAGVRKEAVNGIREILSLHPILIRTAVGQLIPDICKVLSDDDPAVRRNLYSLLGWYLPQIPPNLLAPYLNALLLFTASALSHIYPEVRIDAIKILDVLVQIAPHATTTGWQNAIDAFIRPPPPSFASCPSGPSSGPASTANTAAAAAADGHSTTHGERFMNCYLNLLGITRRTGAFGPSSHSGKAQSTQQRTSSTTITDLAPAAKLLILKSLRNFLAAAASPAAPTTSSTAAEAASASRSAVTTASAAPTQDCPTWFFRPSFRDDAEFETFEGLMRPDLRRRCNRNFVRVDSGHSASSAAAEPLTDGENNASASKRQKRRHDATALADASTLPDFLSIGLGPGCLINVGDTAGRSWATGDLFASLMKAALAPSDLPPRLGQRPVGGTDATPDATISPSLHLFSLLQPVMVATFLDSAPSAFRPGMDLQALSSASRSAASHQNAGLPVQAEIVSHLVALCITLWRASIARSPTSSGDVASPIASSRAHRSELAGLLGHASPYFPFSQHGSPAAGSLVATLSQKARAMLTEMDLAFCELTALLALSMGPDGRAAEAKAHAGGGSSHSKSRAKINLAVQLATVSDFISQLLKSAPTSSGGAEAANIVSLSGSNSIGSAPLDPTTYESLLPTVWLLLNTGSTAAPPAASIAGETDEVESDRVSSDLFEAVVEHYSRSGSSSKVKALAFEFIARLCTLQTFASYDASRDGSRFTIRPGSNRLRDAMGRWILGLPRYLWEATSSLSSSPTSLQTTGAATTSAPHKVLELLRYLVVVSSPSSNTTGLRLTAKELESLRRKLVPFFCVEHPVKKVNVEGPFARLRTAEEIREATSLVEWLSSGDAGRTQHETGSVDAAGVRLAALLRC</sequence>
<evidence type="ECO:0000259" key="7">
    <source>
        <dbReference type="Pfam" id="PF12333"/>
    </source>
</evidence>
<evidence type="ECO:0000256" key="1">
    <source>
        <dbReference type="ARBA" id="ARBA00002355"/>
    </source>
</evidence>
<dbReference type="GO" id="GO:0006364">
    <property type="term" value="P:rRNA processing"/>
    <property type="evidence" value="ECO:0007669"/>
    <property type="project" value="UniProtKB-UniRule"/>
</dbReference>
<comment type="subunit">
    <text evidence="5">Component of the RIX1 complex.</text>
</comment>
<dbReference type="Gene3D" id="1.25.10.10">
    <property type="entry name" value="Leucine-rich Repeat Variant"/>
    <property type="match status" value="1"/>
</dbReference>
<feature type="region of interest" description="Disordered" evidence="6">
    <location>
        <begin position="366"/>
        <end position="398"/>
    </location>
</feature>
<dbReference type="PANTHER" id="PTHR16056:SF2">
    <property type="entry name" value="TESTIS-EXPRESSED PROTEIN 10"/>
    <property type="match status" value="1"/>
</dbReference>
<dbReference type="InterPro" id="IPR016024">
    <property type="entry name" value="ARM-type_fold"/>
</dbReference>
<name>A0A061H912_9BASI</name>
<feature type="region of interest" description="Disordered" evidence="6">
    <location>
        <begin position="251"/>
        <end position="270"/>
    </location>
</feature>
<dbReference type="GO" id="GO:0120330">
    <property type="term" value="C:rixosome complex"/>
    <property type="evidence" value="ECO:0007669"/>
    <property type="project" value="UniProtKB-UniRule"/>
</dbReference>
<comment type="similarity">
    <text evidence="3 5">Belongs to the IPI1/TEX10 family.</text>
</comment>
<feature type="region of interest" description="Disordered" evidence="6">
    <location>
        <begin position="1"/>
        <end position="36"/>
    </location>
</feature>
<keyword evidence="5" id="KW-0698">rRNA processing</keyword>
<evidence type="ECO:0000256" key="6">
    <source>
        <dbReference type="SAM" id="MobiDB-lite"/>
    </source>
</evidence>
<feature type="compositionally biased region" description="Low complexity" evidence="6">
    <location>
        <begin position="260"/>
        <end position="270"/>
    </location>
</feature>
<keyword evidence="4 5" id="KW-0539">Nucleus</keyword>
<dbReference type="AlphaFoldDB" id="A0A061H912"/>
<keyword evidence="5" id="KW-0690">Ribosome biogenesis</keyword>
<dbReference type="OrthoDB" id="361362at2759"/>
<organism evidence="8 9">
    <name type="scientific">Pseudozyma flocculosa PF-1</name>
    <dbReference type="NCBI Taxonomy" id="1277687"/>
    <lineage>
        <taxon>Eukaryota</taxon>
        <taxon>Fungi</taxon>
        <taxon>Dikarya</taxon>
        <taxon>Basidiomycota</taxon>
        <taxon>Ustilaginomycotina</taxon>
        <taxon>Ustilaginomycetes</taxon>
        <taxon>Ustilaginales</taxon>
        <taxon>Ustilaginaceae</taxon>
        <taxon>Pseudozyma</taxon>
    </lineage>
</organism>
<evidence type="ECO:0000313" key="8">
    <source>
        <dbReference type="EMBL" id="EPQ29108.1"/>
    </source>
</evidence>
<dbReference type="GeneID" id="19317507"/>
<evidence type="ECO:0000256" key="4">
    <source>
        <dbReference type="ARBA" id="ARBA00023242"/>
    </source>
</evidence>
<dbReference type="RefSeq" id="XP_007879105.1">
    <property type="nucleotide sequence ID" value="XM_007880914.1"/>
</dbReference>
<evidence type="ECO:0000256" key="5">
    <source>
        <dbReference type="RuleBase" id="RU368021"/>
    </source>
</evidence>
<evidence type="ECO:0000256" key="3">
    <source>
        <dbReference type="ARBA" id="ARBA00006427"/>
    </source>
</evidence>
<accession>A0A061H912</accession>
<dbReference type="Proteomes" id="UP000053664">
    <property type="component" value="Unassembled WGS sequence"/>
</dbReference>
<feature type="domain" description="Pre-rRNA-processing protein Ipi1 N-terminal" evidence="7">
    <location>
        <begin position="138"/>
        <end position="290"/>
    </location>
</feature>
<dbReference type="Pfam" id="PF12333">
    <property type="entry name" value="Ipi1_N"/>
    <property type="match status" value="1"/>
</dbReference>
<evidence type="ECO:0000313" key="9">
    <source>
        <dbReference type="Proteomes" id="UP000053664"/>
    </source>
</evidence>
<gene>
    <name evidence="8" type="ORF">PFL1_03397</name>
</gene>
<dbReference type="KEGG" id="pfp:PFL1_03397"/>
<comment type="function">
    <text evidence="1 5">Component of the RIX1 complex required for processing of ITS2 sequences from 35S pre-rRNA.</text>
</comment>
<proteinExistence type="inferred from homology"/>
<dbReference type="InterPro" id="IPR024679">
    <property type="entry name" value="Ipi1_N"/>
</dbReference>
<dbReference type="eggNOG" id="KOG2149">
    <property type="taxonomic scope" value="Eukaryota"/>
</dbReference>
<reference evidence="8 9" key="1">
    <citation type="journal article" date="2013" name="Plant Cell">
        <title>The transition from a phytopathogenic smut ancestor to an anamorphic biocontrol agent deciphered by comparative whole-genome analysis.</title>
        <authorList>
            <person name="Lefebvre F."/>
            <person name="Joly D.L."/>
            <person name="Labbe C."/>
            <person name="Teichmann B."/>
            <person name="Linning R."/>
            <person name="Belzile F."/>
            <person name="Bakkeren G."/>
            <person name="Belanger R.R."/>
        </authorList>
    </citation>
    <scope>NUCLEOTIDE SEQUENCE [LARGE SCALE GENOMIC DNA]</scope>
    <source>
        <strain evidence="8 9">PF-1</strain>
    </source>
</reference>
<dbReference type="PANTHER" id="PTHR16056">
    <property type="entry name" value="REGULATOR OF MICROTUBULE DYNAMICS PROTEIN"/>
    <property type="match status" value="1"/>
</dbReference>
<comment type="subcellular location">
    <subcellularLocation>
        <location evidence="2 5">Nucleus</location>
    </subcellularLocation>
</comment>
<protein>
    <recommendedName>
        <fullName evidence="5">Pre-rRNA-processing protein</fullName>
    </recommendedName>
</protein>
<dbReference type="HOGENOM" id="CLU_013988_0_0_1"/>